<dbReference type="KEGG" id="dre:101884762"/>
<name>A0A8M9P248_DANRE</name>
<dbReference type="GO" id="GO:0005737">
    <property type="term" value="C:cytoplasm"/>
    <property type="evidence" value="ECO:0000318"/>
    <property type="project" value="GO_Central"/>
</dbReference>
<keyword evidence="1" id="KW-1185">Reference proteome</keyword>
<dbReference type="PANTHER" id="PTHR14731:SF0">
    <property type="entry name" value="BRAIN AND ACUTE LEUKEMIA CYTOPLASMIC PROTEIN"/>
    <property type="match status" value="1"/>
</dbReference>
<sequence>MGCGGSRADAIEPRYQESWTRETESTWLTNTEAEIPNDMMMYKNRAVRGDCDHLIKDSAKPSGRGLEVRGRRMVNAGTQCVKQISSTCTNHQRASCSHEISDSKSTTQKEGTAHSEGVSSNTSHPRKPWRKESDAEDTL</sequence>
<evidence type="ECO:0000313" key="2">
    <source>
        <dbReference type="RefSeq" id="XP_021323892.2"/>
    </source>
</evidence>
<dbReference type="PANTHER" id="PTHR14731">
    <property type="entry name" value="BRAIN AND ACUTE LEUKEMIA CYTOPLASMIC PROTEIN"/>
    <property type="match status" value="1"/>
</dbReference>
<dbReference type="InterPro" id="IPR009728">
    <property type="entry name" value="BAALC"/>
</dbReference>
<protein>
    <submittedName>
        <fullName evidence="2">Brain and acute leukemia cytoplasmic protein</fullName>
    </submittedName>
</protein>
<organism evidence="1 2">
    <name type="scientific">Danio rerio</name>
    <name type="common">Zebrafish</name>
    <name type="synonym">Brachydanio rerio</name>
    <dbReference type="NCBI Taxonomy" id="7955"/>
    <lineage>
        <taxon>Eukaryota</taxon>
        <taxon>Metazoa</taxon>
        <taxon>Chordata</taxon>
        <taxon>Craniata</taxon>
        <taxon>Vertebrata</taxon>
        <taxon>Euteleostomi</taxon>
        <taxon>Actinopterygii</taxon>
        <taxon>Neopterygii</taxon>
        <taxon>Teleostei</taxon>
        <taxon>Ostariophysi</taxon>
        <taxon>Cypriniformes</taxon>
        <taxon>Danionidae</taxon>
        <taxon>Danioninae</taxon>
        <taxon>Danio</taxon>
    </lineage>
</organism>
<accession>A0A8M9P248</accession>
<proteinExistence type="predicted"/>
<dbReference type="AlphaFoldDB" id="A0A8M9P248"/>
<dbReference type="OrthoDB" id="9940597at2759"/>
<dbReference type="Proteomes" id="UP000000437">
    <property type="component" value="Chromosome 19"/>
</dbReference>
<dbReference type="RefSeq" id="XP_021323892.2">
    <property type="nucleotide sequence ID" value="XM_021468217.3"/>
</dbReference>
<reference evidence="2" key="1">
    <citation type="submission" date="2025-08" db="UniProtKB">
        <authorList>
            <consortium name="RefSeq"/>
        </authorList>
    </citation>
    <scope>IDENTIFICATION</scope>
    <source>
        <strain evidence="2">Tuebingen</strain>
        <tissue evidence="2">Fibroblasts and whole tissue</tissue>
    </source>
</reference>
<dbReference type="Pfam" id="PF06989">
    <property type="entry name" value="BAALC_N"/>
    <property type="match status" value="1"/>
</dbReference>
<evidence type="ECO:0000313" key="1">
    <source>
        <dbReference type="Proteomes" id="UP000000437"/>
    </source>
</evidence>
<gene>
    <name evidence="2" type="primary">si:ch211-215i13.3</name>
</gene>